<dbReference type="Gene3D" id="1.20.1250.20">
    <property type="entry name" value="MFS general substrate transporter like domains"/>
    <property type="match status" value="1"/>
</dbReference>
<organism evidence="8 9">
    <name type="scientific">Branchiibius cervicis</name>
    <dbReference type="NCBI Taxonomy" id="908252"/>
    <lineage>
        <taxon>Bacteria</taxon>
        <taxon>Bacillati</taxon>
        <taxon>Actinomycetota</taxon>
        <taxon>Actinomycetes</taxon>
        <taxon>Micrococcales</taxon>
        <taxon>Dermacoccaceae</taxon>
        <taxon>Branchiibius</taxon>
    </lineage>
</organism>
<keyword evidence="2" id="KW-1003">Cell membrane</keyword>
<feature type="transmembrane region" description="Helical" evidence="6">
    <location>
        <begin position="30"/>
        <end position="49"/>
    </location>
</feature>
<dbReference type="InterPro" id="IPR036259">
    <property type="entry name" value="MFS_trans_sf"/>
</dbReference>
<protein>
    <submittedName>
        <fullName evidence="8">MFS transporter</fullName>
    </submittedName>
</protein>
<dbReference type="InterPro" id="IPR020846">
    <property type="entry name" value="MFS_dom"/>
</dbReference>
<evidence type="ECO:0000256" key="2">
    <source>
        <dbReference type="ARBA" id="ARBA00022475"/>
    </source>
</evidence>
<dbReference type="Proteomes" id="UP001596356">
    <property type="component" value="Unassembled WGS sequence"/>
</dbReference>
<dbReference type="PANTHER" id="PTHR43124">
    <property type="entry name" value="PURINE EFFLUX PUMP PBUE"/>
    <property type="match status" value="1"/>
</dbReference>
<comment type="caution">
    <text evidence="8">The sequence shown here is derived from an EMBL/GenBank/DDBJ whole genome shotgun (WGS) entry which is preliminary data.</text>
</comment>
<feature type="transmembrane region" description="Helical" evidence="6">
    <location>
        <begin position="118"/>
        <end position="138"/>
    </location>
</feature>
<feature type="transmembrane region" description="Helical" evidence="6">
    <location>
        <begin position="144"/>
        <end position="164"/>
    </location>
</feature>
<evidence type="ECO:0000256" key="5">
    <source>
        <dbReference type="ARBA" id="ARBA00023136"/>
    </source>
</evidence>
<dbReference type="RefSeq" id="WP_377824406.1">
    <property type="nucleotide sequence ID" value="NZ_JBHSWJ010000002.1"/>
</dbReference>
<evidence type="ECO:0000256" key="6">
    <source>
        <dbReference type="SAM" id="Phobius"/>
    </source>
</evidence>
<dbReference type="Pfam" id="PF07690">
    <property type="entry name" value="MFS_1"/>
    <property type="match status" value="1"/>
</dbReference>
<dbReference type="PANTHER" id="PTHR43124:SF3">
    <property type="entry name" value="CHLORAMPHENICOL EFFLUX PUMP RV0191"/>
    <property type="match status" value="1"/>
</dbReference>
<feature type="domain" description="Major facilitator superfamily (MFS) profile" evidence="7">
    <location>
        <begin position="1"/>
        <end position="364"/>
    </location>
</feature>
<evidence type="ECO:0000256" key="1">
    <source>
        <dbReference type="ARBA" id="ARBA00004651"/>
    </source>
</evidence>
<keyword evidence="5 6" id="KW-0472">Membrane</keyword>
<evidence type="ECO:0000256" key="4">
    <source>
        <dbReference type="ARBA" id="ARBA00022989"/>
    </source>
</evidence>
<dbReference type="PROSITE" id="PS50850">
    <property type="entry name" value="MFS"/>
    <property type="match status" value="1"/>
</dbReference>
<evidence type="ECO:0000313" key="8">
    <source>
        <dbReference type="EMBL" id="MFC6715355.1"/>
    </source>
</evidence>
<feature type="transmembrane region" description="Helical" evidence="6">
    <location>
        <begin position="61"/>
        <end position="84"/>
    </location>
</feature>
<evidence type="ECO:0000256" key="3">
    <source>
        <dbReference type="ARBA" id="ARBA00022692"/>
    </source>
</evidence>
<feature type="transmembrane region" description="Helical" evidence="6">
    <location>
        <begin position="278"/>
        <end position="300"/>
    </location>
</feature>
<feature type="transmembrane region" description="Helical" evidence="6">
    <location>
        <begin position="90"/>
        <end position="111"/>
    </location>
</feature>
<keyword evidence="4 6" id="KW-1133">Transmembrane helix</keyword>
<dbReference type="EMBL" id="JBHSWJ010000002">
    <property type="protein sequence ID" value="MFC6715355.1"/>
    <property type="molecule type" value="Genomic_DNA"/>
</dbReference>
<keyword evidence="3 6" id="KW-0812">Transmembrane</keyword>
<name>A0ABW2AWY9_9MICO</name>
<dbReference type="InterPro" id="IPR011701">
    <property type="entry name" value="MFS"/>
</dbReference>
<keyword evidence="9" id="KW-1185">Reference proteome</keyword>
<sequence length="369" mass="37218">MSLFAYASSELFTAGALLPMHEDLGVSTDTIGSLVTTYAVVAAVTLLPAAALTRRLAPRRVLVGGMLALAISQAALTVAPSLTYVELARVFAAACHGLVWAAVPVVAVSLMPRQPGKATAVVFLGGSLGTVVGSPLVAQISQLGSWRLAAALLGVLAAGCAVGLRRLVPDLPAQGSTNPGTPLVPATSRRRVARWCIVIVPIAAAYTASYTYIAETAGQAGVPVRWVPALMLTMGMGGLASTVSAGRAHDRYPGAATVLSVGVLAGGFALGVARAPVFVIGALLWAAAYAALIVQFQAFVTEDSPGWSRLASSFYVLAFQIGIAAGGLLGGRAITGARGNLAALSTALAIAGALLTGYTVRGRGSANAT</sequence>
<feature type="transmembrane region" description="Helical" evidence="6">
    <location>
        <begin position="312"/>
        <end position="335"/>
    </location>
</feature>
<feature type="transmembrane region" description="Helical" evidence="6">
    <location>
        <begin position="341"/>
        <end position="360"/>
    </location>
</feature>
<comment type="subcellular location">
    <subcellularLocation>
        <location evidence="1">Cell membrane</location>
        <topology evidence="1">Multi-pass membrane protein</topology>
    </subcellularLocation>
</comment>
<feature type="transmembrane region" description="Helical" evidence="6">
    <location>
        <begin position="252"/>
        <end position="272"/>
    </location>
</feature>
<gene>
    <name evidence="8" type="ORF">ACFQBT_16665</name>
</gene>
<proteinExistence type="predicted"/>
<reference evidence="9" key="1">
    <citation type="journal article" date="2019" name="Int. J. Syst. Evol. Microbiol.">
        <title>The Global Catalogue of Microorganisms (GCM) 10K type strain sequencing project: providing services to taxonomists for standard genome sequencing and annotation.</title>
        <authorList>
            <consortium name="The Broad Institute Genomics Platform"/>
            <consortium name="The Broad Institute Genome Sequencing Center for Infectious Disease"/>
            <person name="Wu L."/>
            <person name="Ma J."/>
        </authorList>
    </citation>
    <scope>NUCLEOTIDE SEQUENCE [LARGE SCALE GENOMIC DNA]</scope>
    <source>
        <strain evidence="9">NBRC 106593</strain>
    </source>
</reference>
<feature type="transmembrane region" description="Helical" evidence="6">
    <location>
        <begin position="192"/>
        <end position="214"/>
    </location>
</feature>
<dbReference type="SUPFAM" id="SSF103473">
    <property type="entry name" value="MFS general substrate transporter"/>
    <property type="match status" value="1"/>
</dbReference>
<evidence type="ECO:0000259" key="7">
    <source>
        <dbReference type="PROSITE" id="PS50850"/>
    </source>
</evidence>
<evidence type="ECO:0000313" key="9">
    <source>
        <dbReference type="Proteomes" id="UP001596356"/>
    </source>
</evidence>
<accession>A0ABW2AWY9</accession>
<dbReference type="InterPro" id="IPR050189">
    <property type="entry name" value="MFS_Efflux_Transporters"/>
</dbReference>